<gene>
    <name evidence="2" type="ORF">COCSUDRAFT_58413</name>
</gene>
<dbReference type="EMBL" id="AGSI01000018">
    <property type="protein sequence ID" value="EIE19673.1"/>
    <property type="molecule type" value="Genomic_DNA"/>
</dbReference>
<evidence type="ECO:0000256" key="1">
    <source>
        <dbReference type="SAM" id="MobiDB-lite"/>
    </source>
</evidence>
<comment type="caution">
    <text evidence="2">The sequence shown here is derived from an EMBL/GenBank/DDBJ whole genome shotgun (WGS) entry which is preliminary data.</text>
</comment>
<dbReference type="Proteomes" id="UP000007264">
    <property type="component" value="Unassembled WGS sequence"/>
</dbReference>
<reference evidence="2 3" key="1">
    <citation type="journal article" date="2012" name="Genome Biol.">
        <title>The genome of the polar eukaryotic microalga coccomyxa subellipsoidea reveals traits of cold adaptation.</title>
        <authorList>
            <person name="Blanc G."/>
            <person name="Agarkova I."/>
            <person name="Grimwood J."/>
            <person name="Kuo A."/>
            <person name="Brueggeman A."/>
            <person name="Dunigan D."/>
            <person name="Gurnon J."/>
            <person name="Ladunga I."/>
            <person name="Lindquist E."/>
            <person name="Lucas S."/>
            <person name="Pangilinan J."/>
            <person name="Proschold T."/>
            <person name="Salamov A."/>
            <person name="Schmutz J."/>
            <person name="Weeks D."/>
            <person name="Yamada T."/>
            <person name="Claverie J.M."/>
            <person name="Grigoriev I."/>
            <person name="Van Etten J."/>
            <person name="Lomsadze A."/>
            <person name="Borodovsky M."/>
        </authorList>
    </citation>
    <scope>NUCLEOTIDE SEQUENCE [LARGE SCALE GENOMIC DNA]</scope>
    <source>
        <strain evidence="2 3">C-169</strain>
    </source>
</reference>
<keyword evidence="3" id="KW-1185">Reference proteome</keyword>
<protein>
    <submittedName>
        <fullName evidence="2">Uncharacterized protein</fullName>
    </submittedName>
</protein>
<evidence type="ECO:0000313" key="2">
    <source>
        <dbReference type="EMBL" id="EIE19673.1"/>
    </source>
</evidence>
<feature type="compositionally biased region" description="Basic residues" evidence="1">
    <location>
        <begin position="172"/>
        <end position="181"/>
    </location>
</feature>
<organism evidence="2 3">
    <name type="scientific">Coccomyxa subellipsoidea (strain C-169)</name>
    <name type="common">Green microalga</name>
    <dbReference type="NCBI Taxonomy" id="574566"/>
    <lineage>
        <taxon>Eukaryota</taxon>
        <taxon>Viridiplantae</taxon>
        <taxon>Chlorophyta</taxon>
        <taxon>core chlorophytes</taxon>
        <taxon>Trebouxiophyceae</taxon>
        <taxon>Trebouxiophyceae incertae sedis</taxon>
        <taxon>Coccomyxaceae</taxon>
        <taxon>Coccomyxa</taxon>
        <taxon>Coccomyxa subellipsoidea</taxon>
    </lineage>
</organism>
<dbReference type="KEGG" id="csl:COCSUDRAFT_58413"/>
<feature type="region of interest" description="Disordered" evidence="1">
    <location>
        <begin position="153"/>
        <end position="192"/>
    </location>
</feature>
<evidence type="ECO:0000313" key="3">
    <source>
        <dbReference type="Proteomes" id="UP000007264"/>
    </source>
</evidence>
<sequence length="287" mass="32024">MVGLVEDDSFESRALARYKCLGEDTGPLLTARLCQTTCLEASITLGEAASNSAFYVAFLVALNSICQREGLNTGATVTPTGRQQVQVSTYLDAYESWHGFLTGFDSTVIFWRMPEQQNLLRCTRAFHSTATDPTIIMLLYHMMTESEVLRLEKEEVPERKRRNDKDREPRAGKRQRQKAKRQSAELTSSSGSRLLDPSLVPIDELNLSMALAHTESSPFMLGWYMNVECAIKAGDVDKCDVAPYFRGPSFLERLADLDCVVDLLELGRTWGGGSIFLAAAHVKGRQR</sequence>
<proteinExistence type="predicted"/>
<feature type="compositionally biased region" description="Basic and acidic residues" evidence="1">
    <location>
        <begin position="153"/>
        <end position="171"/>
    </location>
</feature>
<dbReference type="AlphaFoldDB" id="I0YMQ4"/>
<accession>I0YMQ4</accession>
<name>I0YMQ4_COCSC</name>
<dbReference type="RefSeq" id="XP_005644217.1">
    <property type="nucleotide sequence ID" value="XM_005644160.1"/>
</dbReference>
<dbReference type="GeneID" id="17037645"/>